<evidence type="ECO:0000313" key="2">
    <source>
        <dbReference type="Proteomes" id="UP000601435"/>
    </source>
</evidence>
<name>A0A812Z6V0_9DINO</name>
<dbReference type="OrthoDB" id="10460855at2759"/>
<keyword evidence="2" id="KW-1185">Reference proteome</keyword>
<gene>
    <name evidence="1" type="primary">KIF20B</name>
    <name evidence="1" type="ORF">SNEC2469_LOCUS24125</name>
</gene>
<protein>
    <submittedName>
        <fullName evidence="1">KIF20B protein</fullName>
    </submittedName>
</protein>
<sequence>MECCLPGRFRTPLELHAKSLQRAGGAISMHFPMFTIPVETLLKMTTIEPHEELQAQGSLVVFDRSMGNAAFVSHQRPGSTQDLG</sequence>
<dbReference type="Proteomes" id="UP000601435">
    <property type="component" value="Unassembled WGS sequence"/>
</dbReference>
<comment type="caution">
    <text evidence="1">The sequence shown here is derived from an EMBL/GenBank/DDBJ whole genome shotgun (WGS) entry which is preliminary data.</text>
</comment>
<proteinExistence type="predicted"/>
<dbReference type="EMBL" id="CAJNJA010045973">
    <property type="protein sequence ID" value="CAE7813565.1"/>
    <property type="molecule type" value="Genomic_DNA"/>
</dbReference>
<dbReference type="AlphaFoldDB" id="A0A812Z6V0"/>
<accession>A0A812Z6V0</accession>
<organism evidence="1 2">
    <name type="scientific">Symbiodinium necroappetens</name>
    <dbReference type="NCBI Taxonomy" id="1628268"/>
    <lineage>
        <taxon>Eukaryota</taxon>
        <taxon>Sar</taxon>
        <taxon>Alveolata</taxon>
        <taxon>Dinophyceae</taxon>
        <taxon>Suessiales</taxon>
        <taxon>Symbiodiniaceae</taxon>
        <taxon>Symbiodinium</taxon>
    </lineage>
</organism>
<evidence type="ECO:0000313" key="1">
    <source>
        <dbReference type="EMBL" id="CAE7813565.1"/>
    </source>
</evidence>
<reference evidence="1" key="1">
    <citation type="submission" date="2021-02" db="EMBL/GenBank/DDBJ databases">
        <authorList>
            <person name="Dougan E. K."/>
            <person name="Rhodes N."/>
            <person name="Thang M."/>
            <person name="Chan C."/>
        </authorList>
    </citation>
    <scope>NUCLEOTIDE SEQUENCE</scope>
</reference>